<dbReference type="GeneID" id="43587160"/>
<feature type="region of interest" description="Disordered" evidence="1">
    <location>
        <begin position="23"/>
        <end position="162"/>
    </location>
</feature>
<evidence type="ECO:0000313" key="3">
    <source>
        <dbReference type="Proteomes" id="UP000322225"/>
    </source>
</evidence>
<name>A0A5M6C581_9TREE</name>
<feature type="compositionally biased region" description="Low complexity" evidence="1">
    <location>
        <begin position="47"/>
        <end position="61"/>
    </location>
</feature>
<keyword evidence="3" id="KW-1185">Reference proteome</keyword>
<evidence type="ECO:0000313" key="2">
    <source>
        <dbReference type="EMBL" id="WWD15871.1"/>
    </source>
</evidence>
<feature type="compositionally biased region" description="Low complexity" evidence="1">
    <location>
        <begin position="82"/>
        <end position="97"/>
    </location>
</feature>
<dbReference type="RefSeq" id="XP_031862848.1">
    <property type="nucleotide sequence ID" value="XM_032003041.1"/>
</dbReference>
<accession>A0A5M6C581</accession>
<organism evidence="2 3">
    <name type="scientific">Kwoniella shandongensis</name>
    <dbReference type="NCBI Taxonomy" id="1734106"/>
    <lineage>
        <taxon>Eukaryota</taxon>
        <taxon>Fungi</taxon>
        <taxon>Dikarya</taxon>
        <taxon>Basidiomycota</taxon>
        <taxon>Agaricomycotina</taxon>
        <taxon>Tremellomycetes</taxon>
        <taxon>Tremellales</taxon>
        <taxon>Cryptococcaceae</taxon>
        <taxon>Kwoniella</taxon>
    </lineage>
</organism>
<dbReference type="EMBL" id="CP144051">
    <property type="protein sequence ID" value="WWD15871.1"/>
    <property type="molecule type" value="Genomic_DNA"/>
</dbReference>
<reference evidence="2" key="2">
    <citation type="submission" date="2024-01" db="EMBL/GenBank/DDBJ databases">
        <title>Comparative genomics of Cryptococcus and Kwoniella reveals pathogenesis evolution and contrasting modes of karyotype evolution via chromosome fusion or intercentromeric recombination.</title>
        <authorList>
            <person name="Coelho M.A."/>
            <person name="David-Palma M."/>
            <person name="Shea T."/>
            <person name="Bowers K."/>
            <person name="McGinley-Smith S."/>
            <person name="Mohammad A.W."/>
            <person name="Gnirke A."/>
            <person name="Yurkov A.M."/>
            <person name="Nowrousian M."/>
            <person name="Sun S."/>
            <person name="Cuomo C.A."/>
            <person name="Heitman J."/>
        </authorList>
    </citation>
    <scope>NUCLEOTIDE SEQUENCE</scope>
    <source>
        <strain evidence="2">CBS 12478</strain>
    </source>
</reference>
<protein>
    <submittedName>
        <fullName evidence="2">Uncharacterized protein</fullName>
    </submittedName>
</protein>
<reference evidence="2" key="1">
    <citation type="submission" date="2017-08" db="EMBL/GenBank/DDBJ databases">
        <authorList>
            <person name="Cuomo C."/>
            <person name="Billmyre B."/>
            <person name="Heitman J."/>
        </authorList>
    </citation>
    <scope>NUCLEOTIDE SEQUENCE</scope>
    <source>
        <strain evidence="2">CBS 12478</strain>
    </source>
</reference>
<feature type="compositionally biased region" description="Basic residues" evidence="1">
    <location>
        <begin position="130"/>
        <end position="140"/>
    </location>
</feature>
<sequence>MLSYRNPDGTINVQATLQNITQRRNETTFSTRPLPPASVGLPYNGTSSSSASVGMSVASGSRGPTAGVYQPRQQIQAGSGFPNTGATTTNTNHPPTTAYQPRPYTARHQNQNGGGGGPPPPLLTNQGGTKRGKNRNKNKNKNLTPEQLAEKQARLDQAEQNRLRNLERKEERARFEEAMRAKKLAKQREVEERLKLIEEEKRFEEEKKREEERKKIELEEWEKKAPYYTPMPDAKKGWKDLPDELLQKVVDYAVKKHALLTVNKKTCYITGPIIYKTFLETNERAEDDWDGKDPTNPPFSKKYNAGDLFSGLEHDELSPEAPFGRELKMKFLTNVTKIYERTWQAWRSDSKTPVSASLEAAAKAGIVVFPRVEKLVLHHSWGDLPENDPDGDATLSVALAAVTRPKSMCWTTPFRIEWLERGASLPRTDLRFAPTPSTDPLGGDFWVPEEVCHHTNTTNTYPLICYGTLNRLDYWEGPYRGDHPETSVNELSMRERAALLLKLIRFAHPESFDESFRATLSKEALARREATIWEFSQIWINEVEGEEDGEVWRRLDQYDRVGNTKVMKKLVLEGLPKGMDKKRFRFEEFDKKGRTKMKKCKSCGERMPINTEDDSCASDMDSE</sequence>
<evidence type="ECO:0000256" key="1">
    <source>
        <dbReference type="SAM" id="MobiDB-lite"/>
    </source>
</evidence>
<dbReference type="AlphaFoldDB" id="A0A5M6C581"/>
<proteinExistence type="predicted"/>
<dbReference type="KEGG" id="ksn:43587160"/>
<dbReference type="OrthoDB" id="2563487at2759"/>
<gene>
    <name evidence="2" type="ORF">CI109_100295</name>
</gene>
<dbReference type="Proteomes" id="UP000322225">
    <property type="component" value="Chromosome 1"/>
</dbReference>
<feature type="compositionally biased region" description="Basic and acidic residues" evidence="1">
    <location>
        <begin position="148"/>
        <end position="162"/>
    </location>
</feature>